<feature type="repeat" description="ANK" evidence="3">
    <location>
        <begin position="38"/>
        <end position="70"/>
    </location>
</feature>
<gene>
    <name evidence="5" type="ORF">Esi_0046_0092</name>
</gene>
<organism evidence="5 6">
    <name type="scientific">Ectocarpus siliculosus</name>
    <name type="common">Brown alga</name>
    <name type="synonym">Conferva siliculosa</name>
    <dbReference type="NCBI Taxonomy" id="2880"/>
    <lineage>
        <taxon>Eukaryota</taxon>
        <taxon>Sar</taxon>
        <taxon>Stramenopiles</taxon>
        <taxon>Ochrophyta</taxon>
        <taxon>PX clade</taxon>
        <taxon>Phaeophyceae</taxon>
        <taxon>Ectocarpales</taxon>
        <taxon>Ectocarpaceae</taxon>
        <taxon>Ectocarpus</taxon>
    </lineage>
</organism>
<dbReference type="PROSITE" id="PS50088">
    <property type="entry name" value="ANK_REPEAT"/>
    <property type="match status" value="2"/>
</dbReference>
<dbReference type="Pfam" id="PF00023">
    <property type="entry name" value="Ank"/>
    <property type="match status" value="1"/>
</dbReference>
<dbReference type="AlphaFoldDB" id="D7G1Y0"/>
<dbReference type="SMART" id="SM00248">
    <property type="entry name" value="ANK"/>
    <property type="match status" value="4"/>
</dbReference>
<evidence type="ECO:0000256" key="3">
    <source>
        <dbReference type="PROSITE-ProRule" id="PRU00023"/>
    </source>
</evidence>
<evidence type="ECO:0000313" key="6">
    <source>
        <dbReference type="Proteomes" id="UP000002630"/>
    </source>
</evidence>
<dbReference type="InterPro" id="IPR036770">
    <property type="entry name" value="Ankyrin_rpt-contain_sf"/>
</dbReference>
<name>D7G1Y0_ECTSI</name>
<dbReference type="OMA" id="HARTDMG"/>
<dbReference type="SUPFAM" id="SSF48403">
    <property type="entry name" value="Ankyrin repeat"/>
    <property type="match status" value="1"/>
</dbReference>
<dbReference type="InterPro" id="IPR002110">
    <property type="entry name" value="Ankyrin_rpt"/>
</dbReference>
<feature type="repeat" description="ANK" evidence="3">
    <location>
        <begin position="104"/>
        <end position="136"/>
    </location>
</feature>
<dbReference type="EMBL" id="FN648663">
    <property type="protein sequence ID" value="CBJ48706.1"/>
    <property type="molecule type" value="Genomic_DNA"/>
</dbReference>
<dbReference type="OrthoDB" id="188462at2759"/>
<sequence length="225" mass="23554">MRHHPLHVAASQNILKLGTVLLSPAAAASVDPCVRDGSGRTPLHWAAMTGRADFALLLLESGAKLDAVDREQRTPLLSSSAFGATNSVRLLLEWGADCRKPSRGGLTPLHAAAAGGHAEAAELLIGGGASVHARTDMGCNPRHVAERRGHVDVVRMLSACARRSRPLPSAAGTVVGGNGVWRGGGGGGGGACGDGDRDACEEERLEVCRRHSFDRADLLRRPLFR</sequence>
<evidence type="ECO:0000256" key="2">
    <source>
        <dbReference type="ARBA" id="ARBA00023043"/>
    </source>
</evidence>
<evidence type="ECO:0000313" key="5">
    <source>
        <dbReference type="EMBL" id="CBJ48706.1"/>
    </source>
</evidence>
<dbReference type="PRINTS" id="PR01415">
    <property type="entry name" value="ANKYRIN"/>
</dbReference>
<feature type="signal peptide" evidence="4">
    <location>
        <begin position="1"/>
        <end position="29"/>
    </location>
</feature>
<protein>
    <submittedName>
        <fullName evidence="5">Ankyrin</fullName>
    </submittedName>
</protein>
<dbReference type="Gene3D" id="1.25.40.20">
    <property type="entry name" value="Ankyrin repeat-containing domain"/>
    <property type="match status" value="2"/>
</dbReference>
<dbReference type="PROSITE" id="PS50297">
    <property type="entry name" value="ANK_REP_REGION"/>
    <property type="match status" value="2"/>
</dbReference>
<dbReference type="Pfam" id="PF12796">
    <property type="entry name" value="Ank_2"/>
    <property type="match status" value="1"/>
</dbReference>
<dbReference type="eggNOG" id="KOG4177">
    <property type="taxonomic scope" value="Eukaryota"/>
</dbReference>
<feature type="chain" id="PRO_5003096129" evidence="4">
    <location>
        <begin position="30"/>
        <end position="225"/>
    </location>
</feature>
<keyword evidence="6" id="KW-1185">Reference proteome</keyword>
<evidence type="ECO:0000256" key="1">
    <source>
        <dbReference type="ARBA" id="ARBA00022737"/>
    </source>
</evidence>
<keyword evidence="2 3" id="KW-0040">ANK repeat</keyword>
<dbReference type="STRING" id="2880.D7G1Y0"/>
<evidence type="ECO:0000256" key="4">
    <source>
        <dbReference type="SAM" id="SignalP"/>
    </source>
</evidence>
<dbReference type="PANTHER" id="PTHR24198">
    <property type="entry name" value="ANKYRIN REPEAT AND PROTEIN KINASE DOMAIN-CONTAINING PROTEIN"/>
    <property type="match status" value="1"/>
</dbReference>
<dbReference type="InParanoid" id="D7G1Y0"/>
<keyword evidence="4" id="KW-0732">Signal</keyword>
<dbReference type="PANTHER" id="PTHR24198:SF165">
    <property type="entry name" value="ANKYRIN REPEAT-CONTAINING PROTEIN-RELATED"/>
    <property type="match status" value="1"/>
</dbReference>
<reference evidence="5 6" key="1">
    <citation type="journal article" date="2010" name="Nature">
        <title>The Ectocarpus genome and the independent evolution of multicellularity in brown algae.</title>
        <authorList>
            <person name="Cock J.M."/>
            <person name="Sterck L."/>
            <person name="Rouze P."/>
            <person name="Scornet D."/>
            <person name="Allen A.E."/>
            <person name="Amoutzias G."/>
            <person name="Anthouard V."/>
            <person name="Artiguenave F."/>
            <person name="Aury J.M."/>
            <person name="Badger J.H."/>
            <person name="Beszteri B."/>
            <person name="Billiau K."/>
            <person name="Bonnet E."/>
            <person name="Bothwell J.H."/>
            <person name="Bowler C."/>
            <person name="Boyen C."/>
            <person name="Brownlee C."/>
            <person name="Carrano C.J."/>
            <person name="Charrier B."/>
            <person name="Cho G.Y."/>
            <person name="Coelho S.M."/>
            <person name="Collen J."/>
            <person name="Corre E."/>
            <person name="Da Silva C."/>
            <person name="Delage L."/>
            <person name="Delaroque N."/>
            <person name="Dittami S.M."/>
            <person name="Doulbeau S."/>
            <person name="Elias M."/>
            <person name="Farnham G."/>
            <person name="Gachon C.M."/>
            <person name="Gschloessl B."/>
            <person name="Heesch S."/>
            <person name="Jabbari K."/>
            <person name="Jubin C."/>
            <person name="Kawai H."/>
            <person name="Kimura K."/>
            <person name="Kloareg B."/>
            <person name="Kupper F.C."/>
            <person name="Lang D."/>
            <person name="Le Bail A."/>
            <person name="Leblanc C."/>
            <person name="Lerouge P."/>
            <person name="Lohr M."/>
            <person name="Lopez P.J."/>
            <person name="Martens C."/>
            <person name="Maumus F."/>
            <person name="Michel G."/>
            <person name="Miranda-Saavedra D."/>
            <person name="Morales J."/>
            <person name="Moreau H."/>
            <person name="Motomura T."/>
            <person name="Nagasato C."/>
            <person name="Napoli C.A."/>
            <person name="Nelson D.R."/>
            <person name="Nyvall-Collen P."/>
            <person name="Peters A.F."/>
            <person name="Pommier C."/>
            <person name="Potin P."/>
            <person name="Poulain J."/>
            <person name="Quesneville H."/>
            <person name="Read B."/>
            <person name="Rensing S.A."/>
            <person name="Ritter A."/>
            <person name="Rousvoal S."/>
            <person name="Samanta M."/>
            <person name="Samson G."/>
            <person name="Schroeder D.C."/>
            <person name="Segurens B."/>
            <person name="Strittmatter M."/>
            <person name="Tonon T."/>
            <person name="Tregear J.W."/>
            <person name="Valentin K."/>
            <person name="von Dassow P."/>
            <person name="Yamagishi T."/>
            <person name="Van de Peer Y."/>
            <person name="Wincker P."/>
        </authorList>
    </citation>
    <scope>NUCLEOTIDE SEQUENCE [LARGE SCALE GENOMIC DNA]</scope>
    <source>
        <strain evidence="6">Ec32 / CCAP1310/4</strain>
    </source>
</reference>
<dbReference type="Proteomes" id="UP000002630">
    <property type="component" value="Linkage Group LG18"/>
</dbReference>
<keyword evidence="1" id="KW-0677">Repeat</keyword>
<accession>D7G1Y0</accession>
<dbReference type="EMBL" id="FN649743">
    <property type="protein sequence ID" value="CBJ48706.1"/>
    <property type="molecule type" value="Genomic_DNA"/>
</dbReference>
<proteinExistence type="predicted"/>